<protein>
    <recommendedName>
        <fullName evidence="4">DUF5673 domain-containing protein</fullName>
    </recommendedName>
</protein>
<reference evidence="2 3" key="1">
    <citation type="journal article" date="2016" name="Nat. Commun.">
        <title>Thousands of microbial genomes shed light on interconnected biogeochemical processes in an aquifer system.</title>
        <authorList>
            <person name="Anantharaman K."/>
            <person name="Brown C.T."/>
            <person name="Hug L.A."/>
            <person name="Sharon I."/>
            <person name="Castelle C.J."/>
            <person name="Probst A.J."/>
            <person name="Thomas B.C."/>
            <person name="Singh A."/>
            <person name="Wilkins M.J."/>
            <person name="Karaoz U."/>
            <person name="Brodie E.L."/>
            <person name="Williams K.H."/>
            <person name="Hubbard S.S."/>
            <person name="Banfield J.F."/>
        </authorList>
    </citation>
    <scope>NUCLEOTIDE SEQUENCE [LARGE SCALE GENOMIC DNA]</scope>
</reference>
<accession>A0A1F6FTI8</accession>
<sequence>MEPQVRSVTWEAPEHHHIEKGGDWFFALAIITMAIVVAAVFFGNFLFALLCGIAGITMSIAASQPPKVIPFAVTVRGIRIDETLYPYTTLRSFHIDEDDPRGPRLFVISKKHFMPLLVLPLPEEYIDDIEDILVGRIDEEFIEEPFFNVLLEFLGF</sequence>
<keyword evidence="1" id="KW-0472">Membrane</keyword>
<feature type="transmembrane region" description="Helical" evidence="1">
    <location>
        <begin position="24"/>
        <end position="57"/>
    </location>
</feature>
<dbReference type="Proteomes" id="UP000179230">
    <property type="component" value="Unassembled WGS sequence"/>
</dbReference>
<evidence type="ECO:0000313" key="3">
    <source>
        <dbReference type="Proteomes" id="UP000179230"/>
    </source>
</evidence>
<organism evidence="2 3">
    <name type="scientific">Candidatus Kaiserbacteria bacterium RIFOXYD1_FULL_42_15</name>
    <dbReference type="NCBI Taxonomy" id="1798532"/>
    <lineage>
        <taxon>Bacteria</taxon>
        <taxon>Candidatus Kaiseribacteriota</taxon>
    </lineage>
</organism>
<dbReference type="AlphaFoldDB" id="A0A1F6FTI8"/>
<proteinExistence type="predicted"/>
<evidence type="ECO:0000256" key="1">
    <source>
        <dbReference type="SAM" id="Phobius"/>
    </source>
</evidence>
<evidence type="ECO:0000313" key="2">
    <source>
        <dbReference type="EMBL" id="OGG89179.1"/>
    </source>
</evidence>
<keyword evidence="1" id="KW-1133">Transmembrane helix</keyword>
<comment type="caution">
    <text evidence="2">The sequence shown here is derived from an EMBL/GenBank/DDBJ whole genome shotgun (WGS) entry which is preliminary data.</text>
</comment>
<name>A0A1F6FTI8_9BACT</name>
<dbReference type="EMBL" id="MFMT01000005">
    <property type="protein sequence ID" value="OGG89179.1"/>
    <property type="molecule type" value="Genomic_DNA"/>
</dbReference>
<evidence type="ECO:0008006" key="4">
    <source>
        <dbReference type="Google" id="ProtNLM"/>
    </source>
</evidence>
<gene>
    <name evidence="2" type="ORF">A2592_00575</name>
</gene>
<keyword evidence="1" id="KW-0812">Transmembrane</keyword>